<dbReference type="InterPro" id="IPR007173">
    <property type="entry name" value="ALO_C"/>
</dbReference>
<dbReference type="InterPro" id="IPR006094">
    <property type="entry name" value="Oxid_FAD_bind_N"/>
</dbReference>
<dbReference type="InterPro" id="IPR036318">
    <property type="entry name" value="FAD-bd_PCMH-like_sf"/>
</dbReference>
<dbReference type="GO" id="GO:0016020">
    <property type="term" value="C:membrane"/>
    <property type="evidence" value="ECO:0007669"/>
    <property type="project" value="InterPro"/>
</dbReference>
<name>A0A1W1E4K9_9ZZZZ</name>
<dbReference type="PANTHER" id="PTHR43762:SF1">
    <property type="entry name" value="D-ARABINONO-1,4-LACTONE OXIDASE"/>
    <property type="match status" value="1"/>
</dbReference>
<organism evidence="6">
    <name type="scientific">hydrothermal vent metagenome</name>
    <dbReference type="NCBI Taxonomy" id="652676"/>
    <lineage>
        <taxon>unclassified sequences</taxon>
        <taxon>metagenomes</taxon>
        <taxon>ecological metagenomes</taxon>
    </lineage>
</organism>
<keyword evidence="4" id="KW-0472">Membrane</keyword>
<evidence type="ECO:0000256" key="1">
    <source>
        <dbReference type="ARBA" id="ARBA00022630"/>
    </source>
</evidence>
<dbReference type="InterPro" id="IPR010031">
    <property type="entry name" value="FAD_lactone_oxidase-like"/>
</dbReference>
<dbReference type="InterPro" id="IPR016164">
    <property type="entry name" value="FAD-linked_Oxase-like_C"/>
</dbReference>
<dbReference type="SUPFAM" id="SSF56176">
    <property type="entry name" value="FAD-binding/transporter-associated domain-like"/>
    <property type="match status" value="1"/>
</dbReference>
<dbReference type="Gene3D" id="3.30.465.10">
    <property type="match status" value="1"/>
</dbReference>
<feature type="domain" description="FAD-binding PCMH-type" evidence="5">
    <location>
        <begin position="43"/>
        <end position="212"/>
    </location>
</feature>
<sequence>MNKIRSFAVHSCLYKGFVVLLFIQFGAVFASANNPIVSDASGLNPIKVAVIIQPTSSNEIILAIKNSNGKISIGGAKYSMGGQIAYQNSVHLDMRQFNKIINFDKNAQTITVQSGITWRDIQSYIDPYGLSISVMQSYANFTLGGSLSVNAHGRYIGAGALIESVIFFKIVLANGKEIIASRQQNSEVFYGAIGGYGGLGVITEIGLKLVKNVKVARKTVLMKVTDYAQYFARNINNNAEIVFQNGDLYAPNYDEIRSIVWHKTDKELSIKDKLIDKNANYFFTKKMTEFVANYTIGKYFRKNIIDPIRYFFTSIVWRNYEASYDVNELPSNQENTLYALREYFIPVENFAIFVASMKEIFTHNKVNVINVSVRHAKPAPKSLLSWANNEVFALVVYYQQKTDNKSIAQVKKWSLEMLDATLKLDGSYYLPYQIFASNAQFNAAYPNANQFFALKQTLDPNNRFSNQLWRKYYPKRK</sequence>
<proteinExistence type="predicted"/>
<dbReference type="SUPFAM" id="SSF55103">
    <property type="entry name" value="FAD-linked oxidases, C-terminal domain"/>
    <property type="match status" value="1"/>
</dbReference>
<evidence type="ECO:0000256" key="4">
    <source>
        <dbReference type="SAM" id="Phobius"/>
    </source>
</evidence>
<dbReference type="InterPro" id="IPR016166">
    <property type="entry name" value="FAD-bd_PCMH"/>
</dbReference>
<gene>
    <name evidence="6" type="ORF">MNB_SUP05-SYMBIONT-7-399</name>
</gene>
<evidence type="ECO:0000259" key="5">
    <source>
        <dbReference type="PROSITE" id="PS51387"/>
    </source>
</evidence>
<keyword evidence="4" id="KW-0812">Transmembrane</keyword>
<dbReference type="AlphaFoldDB" id="A0A1W1E4K9"/>
<dbReference type="PANTHER" id="PTHR43762">
    <property type="entry name" value="L-GULONOLACTONE OXIDASE"/>
    <property type="match status" value="1"/>
</dbReference>
<keyword evidence="1" id="KW-0285">Flavoprotein</keyword>
<dbReference type="InterPro" id="IPR016169">
    <property type="entry name" value="FAD-bd_PCMH_sub2"/>
</dbReference>
<keyword evidence="2" id="KW-0274">FAD</keyword>
<evidence type="ECO:0000256" key="3">
    <source>
        <dbReference type="ARBA" id="ARBA00023002"/>
    </source>
</evidence>
<evidence type="ECO:0000256" key="2">
    <source>
        <dbReference type="ARBA" id="ARBA00022827"/>
    </source>
</evidence>
<dbReference type="EMBL" id="FPIA01000088">
    <property type="protein sequence ID" value="SFV88818.1"/>
    <property type="molecule type" value="Genomic_DNA"/>
</dbReference>
<dbReference type="GO" id="GO:0071949">
    <property type="term" value="F:FAD binding"/>
    <property type="evidence" value="ECO:0007669"/>
    <property type="project" value="InterPro"/>
</dbReference>
<protein>
    <submittedName>
        <fullName evidence="6">Oxidoreductase, FAD-binding</fullName>
    </submittedName>
</protein>
<dbReference type="Pfam" id="PF04030">
    <property type="entry name" value="ALO"/>
    <property type="match status" value="1"/>
</dbReference>
<keyword evidence="4" id="KW-1133">Transmembrane helix</keyword>
<feature type="transmembrane region" description="Helical" evidence="4">
    <location>
        <begin position="12"/>
        <end position="32"/>
    </location>
</feature>
<reference evidence="6" key="1">
    <citation type="submission" date="2016-10" db="EMBL/GenBank/DDBJ databases">
        <authorList>
            <person name="de Groot N.N."/>
        </authorList>
    </citation>
    <scope>NUCLEOTIDE SEQUENCE</scope>
</reference>
<dbReference type="GO" id="GO:0003885">
    <property type="term" value="F:D-arabinono-1,4-lactone oxidase activity"/>
    <property type="evidence" value="ECO:0007669"/>
    <property type="project" value="InterPro"/>
</dbReference>
<keyword evidence="3" id="KW-0560">Oxidoreductase</keyword>
<dbReference type="PROSITE" id="PS51387">
    <property type="entry name" value="FAD_PCMH"/>
    <property type="match status" value="1"/>
</dbReference>
<dbReference type="Pfam" id="PF01565">
    <property type="entry name" value="FAD_binding_4"/>
    <property type="match status" value="1"/>
</dbReference>
<accession>A0A1W1E4K9</accession>
<evidence type="ECO:0000313" key="6">
    <source>
        <dbReference type="EMBL" id="SFV88818.1"/>
    </source>
</evidence>